<feature type="compositionally biased region" description="Polar residues" evidence="1">
    <location>
        <begin position="1702"/>
        <end position="1711"/>
    </location>
</feature>
<gene>
    <name evidence="2" type="ORF">TWF718_005238</name>
</gene>
<feature type="region of interest" description="Disordered" evidence="1">
    <location>
        <begin position="531"/>
        <end position="557"/>
    </location>
</feature>
<evidence type="ECO:0000313" key="3">
    <source>
        <dbReference type="Proteomes" id="UP001313282"/>
    </source>
</evidence>
<feature type="compositionally biased region" description="Basic residues" evidence="1">
    <location>
        <begin position="1735"/>
        <end position="1744"/>
    </location>
</feature>
<sequence>MASSRAIDPDAIPVGDPFQYNGPFPCFMKAPYSRRRNAGIPLDVPFHPELLNPKTSDALHRLLSSTVAPTGPIADGTFIQAATPHEKAEIEDWFLPINGQEDNLAGLGGNWDYVKWNAMVVACFMKQIQLGPHLRKLIRVHPPIQLYCEHDDKKVLKAGIMGKQQFQKLYNKKDTKNPEYKPSNGKPIKITRHDWKLPSRGSDAGAEGTPPVDEPEEILVSIDDSTGAKDKGESKGEGESRADIDDDDDDDEEESSDSSDEDTPDWLKINPAPTGTNAVKHPLAHLYGNDPFLPLDSGGNWVPSDPRPKRDITTLVDPDDPLYNVLIKAAQELVDEAKDEKKKKPKKSKKSKKPEGSGSGGSEKEGSKGEESKKSGAGGEEKTGETALRVVKRSRNGSPDTPRTTHARKRKSPSDSAILHQVGAKFGRSALRMADSGTGAAASKTSSPLPPAAEKTKASIDTTIPWERYYSNIGGKGPDFRRRIWPSLKRDLGRKRWHIMPVACDVNGELRWWLMVIDMQVQRRWNIDNDKAKDATKDGGGDATKAPDGTKDASKTGTAAVGPARCIWVFDPCSTPSAPDGTVFERFLSEVPRYIYSLASHELSQLDHRTVPVVFPRSHDDAGLTNLQDGTLPAHEYDHPARFRRFGFKVTIKGNRFNWKNRNPHTGIEVIHAMGRVLYMMELEDARQGAMWRTMGEDSYHLRCSVPSATVPSTAPTLRELDLLQESDETISFQNRVRTETMVEVQRFMDWTQLRGYPFHEETPDTIPKEGYQMISLLHQKHTDVWRQISQWFDQGAHGVVVGINLDDYSTNPKVVQFPLALGTMAVLHGTKGRNPGDDPHPGWWGPSGTGDSDTTGLDLLAVLPDDDMGKINPGFKYRRFAHLKEDYAGGGSMPVGGGPRKPTDILENQYPQSMLSVIIDTTGRGIIHVGNRPNGIWKVNGVAVEQSEVITRFSHVTYLYGSSMHWLFLRRFATSKSENVRMQTTVQHDISQRTRTSKRSKAADAEERSSDDPIWLYPRHTFPDERYKNYKFDLRENTPHFHHHHRPRKIATREEYILWDSYSNTVSTILCQNPACLQHSNYASGGAIQVPNDTTRPCFNAMCVSRKYETYYYGSTTCKNIHGNRCLPDIDGTLGPHIPRIPGHMFIDNGILLFQPEMLVSSSELNINTRGVISRTEKRSAEEGEGAEDDINALPLPPLCWNRIVFTPVGRFPSFAAVREHLLRNYNYEPILLSEGEHSGVAHDMTMYEQLNYYRLLMWNQIQPSDQKGWWREQEHMNSQHGPFTKYDVNRWAEASLKLGYQPDVDSNLVSARDGARDGTSAAADGTIVGTGDPFAWKFSRGTLDDQTLPWDVEAAEGEEEGVRYGYASAAHMFGGYIAPEPSGEETGTRGSRRKRVDGENRADVIKNLEGVSQRQRFNTLGGVGPAENSEGKPTQKKKDDGEKSEAGEDKKSALRTDTTNLRSIVGRKEQPFLHTKGSKDPNPITKNLRTIRDIDGNEITFQPNDMLASKTRTYMYRGGNIEEQYIEIRRKGVEKPIILPVKRIWLDRVDLPEGGPTDDDAQSGINHDSDNDEESGEQNTLDKEPNSRSAEKNMAADLTEGEYDPAVPRDANEAAQESSPEPTQNVPATEKDLSEEETQSEAEIIPTEPQGLMQSVPTTRAEYQNIATKKRRHDDEVAGEMAPAPKKKRGPKPGHRRSQTDPSGLPTESRNVESEVIDESENGEAGATEKTNGRKMKKKLPRMMKEMQ</sequence>
<reference evidence="2 3" key="1">
    <citation type="submission" date="2019-10" db="EMBL/GenBank/DDBJ databases">
        <authorList>
            <person name="Palmer J.M."/>
        </authorList>
    </citation>
    <scope>NUCLEOTIDE SEQUENCE [LARGE SCALE GENOMIC DNA]</scope>
    <source>
        <strain evidence="2 3">TWF718</strain>
    </source>
</reference>
<feature type="compositionally biased region" description="Low complexity" evidence="1">
    <location>
        <begin position="435"/>
        <end position="447"/>
    </location>
</feature>
<feature type="compositionally biased region" description="Basic and acidic residues" evidence="1">
    <location>
        <begin position="1582"/>
        <end position="1593"/>
    </location>
</feature>
<feature type="region of interest" description="Disordered" evidence="1">
    <location>
        <begin position="335"/>
        <end position="418"/>
    </location>
</feature>
<feature type="region of interest" description="Disordered" evidence="1">
    <location>
        <begin position="435"/>
        <end position="458"/>
    </location>
</feature>
<feature type="region of interest" description="Disordered" evidence="1">
    <location>
        <begin position="169"/>
        <end position="322"/>
    </location>
</feature>
<feature type="compositionally biased region" description="Basic residues" evidence="1">
    <location>
        <begin position="343"/>
        <end position="352"/>
    </location>
</feature>
<feature type="compositionally biased region" description="Polar residues" evidence="1">
    <location>
        <begin position="1617"/>
        <end position="1629"/>
    </location>
</feature>
<feature type="compositionally biased region" description="Basic and acidic residues" evidence="1">
    <location>
        <begin position="1438"/>
        <end position="1456"/>
    </location>
</feature>
<feature type="region of interest" description="Disordered" evidence="1">
    <location>
        <begin position="1554"/>
        <end position="1750"/>
    </location>
</feature>
<feature type="compositionally biased region" description="Basic and acidic residues" evidence="1">
    <location>
        <begin position="1398"/>
        <end position="1408"/>
    </location>
</feature>
<accession>A0AAN8MTX5</accession>
<feature type="compositionally biased region" description="Low complexity" evidence="1">
    <location>
        <begin position="842"/>
        <end position="851"/>
    </location>
</feature>
<feature type="compositionally biased region" description="Basic and acidic residues" evidence="1">
    <location>
        <begin position="226"/>
        <end position="243"/>
    </location>
</feature>
<keyword evidence="3" id="KW-1185">Reference proteome</keyword>
<dbReference type="EMBL" id="JAVHNR010000003">
    <property type="protein sequence ID" value="KAK6347399.1"/>
    <property type="molecule type" value="Genomic_DNA"/>
</dbReference>
<feature type="compositionally biased region" description="Acidic residues" evidence="1">
    <location>
        <begin position="244"/>
        <end position="264"/>
    </location>
</feature>
<comment type="caution">
    <text evidence="2">The sequence shown here is derived from an EMBL/GenBank/DDBJ whole genome shotgun (WGS) entry which is preliminary data.</text>
</comment>
<feature type="compositionally biased region" description="Basic residues" evidence="1">
    <location>
        <begin position="1687"/>
        <end position="1699"/>
    </location>
</feature>
<proteinExistence type="predicted"/>
<feature type="compositionally biased region" description="Polar residues" evidence="1">
    <location>
        <begin position="1654"/>
        <end position="1669"/>
    </location>
</feature>
<dbReference type="Proteomes" id="UP001313282">
    <property type="component" value="Unassembled WGS sequence"/>
</dbReference>
<feature type="region of interest" description="Disordered" evidence="1">
    <location>
        <begin position="1379"/>
        <end position="1488"/>
    </location>
</feature>
<organism evidence="2 3">
    <name type="scientific">Orbilia javanica</name>
    <dbReference type="NCBI Taxonomy" id="47235"/>
    <lineage>
        <taxon>Eukaryota</taxon>
        <taxon>Fungi</taxon>
        <taxon>Dikarya</taxon>
        <taxon>Ascomycota</taxon>
        <taxon>Pezizomycotina</taxon>
        <taxon>Orbiliomycetes</taxon>
        <taxon>Orbiliales</taxon>
        <taxon>Orbiliaceae</taxon>
        <taxon>Orbilia</taxon>
    </lineage>
</organism>
<evidence type="ECO:0000256" key="1">
    <source>
        <dbReference type="SAM" id="MobiDB-lite"/>
    </source>
</evidence>
<name>A0AAN8MTX5_9PEZI</name>
<evidence type="ECO:0000313" key="2">
    <source>
        <dbReference type="EMBL" id="KAK6347399.1"/>
    </source>
</evidence>
<feature type="compositionally biased region" description="Basic and acidic residues" evidence="1">
    <location>
        <begin position="531"/>
        <end position="540"/>
    </location>
</feature>
<feature type="region of interest" description="Disordered" evidence="1">
    <location>
        <begin position="987"/>
        <end position="1008"/>
    </location>
</feature>
<feature type="compositionally biased region" description="Basic and acidic residues" evidence="1">
    <location>
        <begin position="362"/>
        <end position="384"/>
    </location>
</feature>
<protein>
    <submittedName>
        <fullName evidence="2">Uncharacterized protein</fullName>
    </submittedName>
</protein>
<feature type="region of interest" description="Disordered" evidence="1">
    <location>
        <begin position="832"/>
        <end position="851"/>
    </location>
</feature>